<comment type="subcellular location">
    <subcellularLocation>
        <location evidence="1">Cytoplasm</location>
    </subcellularLocation>
</comment>
<comment type="catalytic activity">
    <reaction evidence="12">
        <text>tRNA(Sec) + L-serine + ATP = L-seryl-tRNA(Sec) + AMP + diphosphate + H(+)</text>
        <dbReference type="Rhea" id="RHEA:42580"/>
        <dbReference type="Rhea" id="RHEA-COMP:9742"/>
        <dbReference type="Rhea" id="RHEA-COMP:10128"/>
        <dbReference type="ChEBI" id="CHEBI:15378"/>
        <dbReference type="ChEBI" id="CHEBI:30616"/>
        <dbReference type="ChEBI" id="CHEBI:33019"/>
        <dbReference type="ChEBI" id="CHEBI:33384"/>
        <dbReference type="ChEBI" id="CHEBI:78442"/>
        <dbReference type="ChEBI" id="CHEBI:78533"/>
        <dbReference type="ChEBI" id="CHEBI:456215"/>
        <dbReference type="EC" id="6.1.1.11"/>
    </reaction>
</comment>
<feature type="site" description="Important for serine binding" evidence="15">
    <location>
        <position position="370"/>
    </location>
</feature>
<evidence type="ECO:0000256" key="16">
    <source>
        <dbReference type="PIRSR" id="PIRSR001529-2"/>
    </source>
</evidence>
<dbReference type="InterPro" id="IPR042103">
    <property type="entry name" value="SerRS_1_N_sf"/>
</dbReference>
<evidence type="ECO:0000256" key="6">
    <source>
        <dbReference type="ARBA" id="ARBA00022598"/>
    </source>
</evidence>
<dbReference type="GO" id="GO:0004828">
    <property type="term" value="F:serine-tRNA ligase activity"/>
    <property type="evidence" value="ECO:0007669"/>
    <property type="project" value="UniProtKB-UniRule"/>
</dbReference>
<accession>A0A1G2RHN9</accession>
<evidence type="ECO:0000256" key="12">
    <source>
        <dbReference type="ARBA" id="ARBA00047929"/>
    </source>
</evidence>
<evidence type="ECO:0000256" key="17">
    <source>
        <dbReference type="SAM" id="Coils"/>
    </source>
</evidence>
<keyword evidence="7" id="KW-0547">Nucleotide-binding</keyword>
<comment type="similarity">
    <text evidence="3">Belongs to the class-II aminoacyl-tRNA synthetase family. Type-1 seryl-tRNA synthetase subfamily.</text>
</comment>
<keyword evidence="6 19" id="KW-0436">Ligase</keyword>
<evidence type="ECO:0000256" key="10">
    <source>
        <dbReference type="ARBA" id="ARBA00023146"/>
    </source>
</evidence>
<dbReference type="PRINTS" id="PR00981">
    <property type="entry name" value="TRNASYNTHSER"/>
</dbReference>
<evidence type="ECO:0000256" key="13">
    <source>
        <dbReference type="ARBA" id="ARBA00048823"/>
    </source>
</evidence>
<evidence type="ECO:0000256" key="1">
    <source>
        <dbReference type="ARBA" id="ARBA00004496"/>
    </source>
</evidence>
<dbReference type="Pfam" id="PF02403">
    <property type="entry name" value="Seryl_tRNA_N"/>
    <property type="match status" value="1"/>
</dbReference>
<evidence type="ECO:0000256" key="2">
    <source>
        <dbReference type="ARBA" id="ARBA00005045"/>
    </source>
</evidence>
<organism evidence="19 20">
    <name type="scientific">Candidatus Wildermuthbacteria bacterium RIFCSPLOWO2_01_FULL_47_18</name>
    <dbReference type="NCBI Taxonomy" id="1802460"/>
    <lineage>
        <taxon>Bacteria</taxon>
        <taxon>Candidatus Wildermuthiibacteriota</taxon>
    </lineage>
</organism>
<dbReference type="NCBIfam" id="TIGR00414">
    <property type="entry name" value="serS"/>
    <property type="match status" value="1"/>
</dbReference>
<evidence type="ECO:0000256" key="8">
    <source>
        <dbReference type="ARBA" id="ARBA00022840"/>
    </source>
</evidence>
<feature type="coiled-coil region" evidence="17">
    <location>
        <begin position="30"/>
        <end position="57"/>
    </location>
</feature>
<dbReference type="InterPro" id="IPR033729">
    <property type="entry name" value="SerRS_core"/>
</dbReference>
<protein>
    <recommendedName>
        <fullName evidence="11 14">Serine--tRNA ligase</fullName>
        <ecNumber evidence="4 14">6.1.1.11</ecNumber>
    </recommendedName>
</protein>
<feature type="domain" description="Aminoacyl-transfer RNA synthetases class-II family profile" evidence="18">
    <location>
        <begin position="124"/>
        <end position="395"/>
    </location>
</feature>
<name>A0A1G2RHN9_9BACT</name>
<evidence type="ECO:0000256" key="4">
    <source>
        <dbReference type="ARBA" id="ARBA00012840"/>
    </source>
</evidence>
<dbReference type="CDD" id="cd00770">
    <property type="entry name" value="SerRS_core"/>
    <property type="match status" value="1"/>
</dbReference>
<feature type="binding site" evidence="15">
    <location>
        <position position="248"/>
    </location>
    <ligand>
        <name>L-serine</name>
        <dbReference type="ChEBI" id="CHEBI:33384"/>
    </ligand>
</feature>
<dbReference type="PANTHER" id="PTHR43697">
    <property type="entry name" value="SERYL-TRNA SYNTHETASE"/>
    <property type="match status" value="1"/>
</dbReference>
<dbReference type="Proteomes" id="UP000177287">
    <property type="component" value="Unassembled WGS sequence"/>
</dbReference>
<evidence type="ECO:0000313" key="19">
    <source>
        <dbReference type="EMBL" id="OHA72346.1"/>
    </source>
</evidence>
<feature type="binding site" evidence="15">
    <location>
        <position position="217"/>
    </location>
    <ligand>
        <name>L-serine</name>
        <dbReference type="ChEBI" id="CHEBI:33384"/>
    </ligand>
</feature>
<dbReference type="AlphaFoldDB" id="A0A1G2RHN9"/>
<dbReference type="GO" id="GO:0005524">
    <property type="term" value="F:ATP binding"/>
    <property type="evidence" value="ECO:0007669"/>
    <property type="project" value="UniProtKB-KW"/>
</dbReference>
<dbReference type="GO" id="GO:0005737">
    <property type="term" value="C:cytoplasm"/>
    <property type="evidence" value="ECO:0007669"/>
    <property type="project" value="UniProtKB-SubCell"/>
</dbReference>
<evidence type="ECO:0000313" key="20">
    <source>
        <dbReference type="Proteomes" id="UP000177287"/>
    </source>
</evidence>
<keyword evidence="17" id="KW-0175">Coiled coil</keyword>
<keyword evidence="10" id="KW-0030">Aminoacyl-tRNA synthetase</keyword>
<comment type="caution">
    <text evidence="19">The sequence shown here is derived from an EMBL/GenBank/DDBJ whole genome shotgun (WGS) entry which is preliminary data.</text>
</comment>
<sequence length="412" mass="46986">MLDIKFIRENPEKIQEACKKRGVVFDVKKMLELDTKKRELLQEVEGLKAQQNKLGKDEIPQAQALKEEIKTKEPLLKETDEQLQKLLLELPNIPQEDVPAGGEEANIVLRQVGKLPKFSFEPKDHLALGEALGVIDVERATKVSGSRFAYIKGDLVLLEFALVRMAMDYAAREKFIPIIPPVLIRKEMMKDMGYIDTKEDLTERYFLEKENMFLVGTAEQSVGPMLQGEILEEKELPKRYVAFSTSFREEAGSHGKDTKGILRVHQFDKVELFSFCHPAKSREEHKFLVSFEEKLWQALDIPYQVVQLAAGDMSRPAVSTIDIEAWLPGQNKYREVSSASNTTDFQARRLNTRFKTKEGKTEFVHMLNATGFPIGRTLIAIMENFQQKDGSIEIPKALQKYIGKKKIEGRVG</sequence>
<evidence type="ECO:0000256" key="14">
    <source>
        <dbReference type="NCBIfam" id="TIGR00414"/>
    </source>
</evidence>
<dbReference type="InterPro" id="IPR002317">
    <property type="entry name" value="Ser-tRNA-ligase_type_1"/>
</dbReference>
<dbReference type="InterPro" id="IPR002314">
    <property type="entry name" value="aa-tRNA-synt_IIb"/>
</dbReference>
<proteinExistence type="inferred from homology"/>
<comment type="catalytic activity">
    <reaction evidence="13">
        <text>tRNA(Ser) + L-serine + ATP = L-seryl-tRNA(Ser) + AMP + diphosphate + H(+)</text>
        <dbReference type="Rhea" id="RHEA:12292"/>
        <dbReference type="Rhea" id="RHEA-COMP:9669"/>
        <dbReference type="Rhea" id="RHEA-COMP:9703"/>
        <dbReference type="ChEBI" id="CHEBI:15378"/>
        <dbReference type="ChEBI" id="CHEBI:30616"/>
        <dbReference type="ChEBI" id="CHEBI:33019"/>
        <dbReference type="ChEBI" id="CHEBI:33384"/>
        <dbReference type="ChEBI" id="CHEBI:78442"/>
        <dbReference type="ChEBI" id="CHEBI:78533"/>
        <dbReference type="ChEBI" id="CHEBI:456215"/>
        <dbReference type="EC" id="6.1.1.11"/>
    </reaction>
</comment>
<feature type="binding site" evidence="16">
    <location>
        <begin position="264"/>
        <end position="267"/>
    </location>
    <ligand>
        <name>ATP</name>
        <dbReference type="ChEBI" id="CHEBI:30616"/>
    </ligand>
</feature>
<dbReference type="SUPFAM" id="SSF55681">
    <property type="entry name" value="Class II aaRS and biotin synthetases"/>
    <property type="match status" value="1"/>
</dbReference>
<dbReference type="PIRSF" id="PIRSF001529">
    <property type="entry name" value="Ser-tRNA-synth_IIa"/>
    <property type="match status" value="1"/>
</dbReference>
<reference evidence="19 20" key="1">
    <citation type="journal article" date="2016" name="Nat. Commun.">
        <title>Thousands of microbial genomes shed light on interconnected biogeochemical processes in an aquifer system.</title>
        <authorList>
            <person name="Anantharaman K."/>
            <person name="Brown C.T."/>
            <person name="Hug L.A."/>
            <person name="Sharon I."/>
            <person name="Castelle C.J."/>
            <person name="Probst A.J."/>
            <person name="Thomas B.C."/>
            <person name="Singh A."/>
            <person name="Wilkins M.J."/>
            <person name="Karaoz U."/>
            <person name="Brodie E.L."/>
            <person name="Williams K.H."/>
            <person name="Hubbard S.S."/>
            <person name="Banfield J.F."/>
        </authorList>
    </citation>
    <scope>NUCLEOTIDE SEQUENCE [LARGE SCALE GENOMIC DNA]</scope>
</reference>
<dbReference type="InterPro" id="IPR006195">
    <property type="entry name" value="aa-tRNA-synth_II"/>
</dbReference>
<dbReference type="SUPFAM" id="SSF46589">
    <property type="entry name" value="tRNA-binding arm"/>
    <property type="match status" value="1"/>
</dbReference>
<feature type="binding site" evidence="15">
    <location>
        <position position="271"/>
    </location>
    <ligand>
        <name>L-serine</name>
        <dbReference type="ChEBI" id="CHEBI:33384"/>
    </ligand>
</feature>
<dbReference type="EC" id="6.1.1.11" evidence="4 14"/>
<dbReference type="Gene3D" id="3.30.930.10">
    <property type="entry name" value="Bira Bifunctional Protein, Domain 2"/>
    <property type="match status" value="1"/>
</dbReference>
<feature type="binding site" evidence="15">
    <location>
        <position position="368"/>
    </location>
    <ligand>
        <name>L-serine</name>
        <dbReference type="ChEBI" id="CHEBI:33384"/>
    </ligand>
</feature>
<feature type="binding site" evidence="16">
    <location>
        <begin position="248"/>
        <end position="250"/>
    </location>
    <ligand>
        <name>ATP</name>
        <dbReference type="ChEBI" id="CHEBI:30616"/>
    </ligand>
</feature>
<keyword evidence="8 16" id="KW-0067">ATP-binding</keyword>
<dbReference type="InterPro" id="IPR010978">
    <property type="entry name" value="tRNA-bd_arm"/>
</dbReference>
<evidence type="ECO:0000259" key="18">
    <source>
        <dbReference type="PROSITE" id="PS50862"/>
    </source>
</evidence>
<dbReference type="InterPro" id="IPR015866">
    <property type="entry name" value="Ser-tRNA-synth_1_N"/>
</dbReference>
<dbReference type="Pfam" id="PF00587">
    <property type="entry name" value="tRNA-synt_2b"/>
    <property type="match status" value="1"/>
</dbReference>
<dbReference type="PANTHER" id="PTHR43697:SF1">
    <property type="entry name" value="SERINE--TRNA LIGASE"/>
    <property type="match status" value="1"/>
</dbReference>
<dbReference type="EMBL" id="MHUF01000020">
    <property type="protein sequence ID" value="OHA72346.1"/>
    <property type="molecule type" value="Genomic_DNA"/>
</dbReference>
<comment type="pathway">
    <text evidence="2">Aminoacyl-tRNA biosynthesis; selenocysteinyl-tRNA(Sec) biosynthesis; L-seryl-tRNA(Sec) from L-serine and tRNA(Sec): step 1/1.</text>
</comment>
<evidence type="ECO:0000256" key="11">
    <source>
        <dbReference type="ARBA" id="ARBA00039158"/>
    </source>
</evidence>
<evidence type="ECO:0000256" key="9">
    <source>
        <dbReference type="ARBA" id="ARBA00022917"/>
    </source>
</evidence>
<keyword evidence="9" id="KW-0648">Protein biosynthesis</keyword>
<evidence type="ECO:0000256" key="3">
    <source>
        <dbReference type="ARBA" id="ARBA00010728"/>
    </source>
</evidence>
<evidence type="ECO:0000256" key="7">
    <source>
        <dbReference type="ARBA" id="ARBA00022741"/>
    </source>
</evidence>
<keyword evidence="5" id="KW-0963">Cytoplasm</keyword>
<evidence type="ECO:0000256" key="15">
    <source>
        <dbReference type="PIRSR" id="PIRSR001529-1"/>
    </source>
</evidence>
<dbReference type="PROSITE" id="PS50862">
    <property type="entry name" value="AA_TRNA_LIGASE_II"/>
    <property type="match status" value="1"/>
</dbReference>
<evidence type="ECO:0000256" key="5">
    <source>
        <dbReference type="ARBA" id="ARBA00022490"/>
    </source>
</evidence>
<dbReference type="InterPro" id="IPR045864">
    <property type="entry name" value="aa-tRNA-synth_II/BPL/LPL"/>
</dbReference>
<dbReference type="GO" id="GO:0006434">
    <property type="term" value="P:seryl-tRNA aminoacylation"/>
    <property type="evidence" value="ECO:0007669"/>
    <property type="project" value="UniProtKB-UniRule"/>
</dbReference>
<feature type="binding site" evidence="16">
    <location>
        <begin position="335"/>
        <end position="338"/>
    </location>
    <ligand>
        <name>ATP</name>
        <dbReference type="ChEBI" id="CHEBI:30616"/>
    </ligand>
</feature>
<dbReference type="Gene3D" id="1.10.287.40">
    <property type="entry name" value="Serine-tRNA synthetase, tRNA binding domain"/>
    <property type="match status" value="1"/>
</dbReference>
<gene>
    <name evidence="19" type="ORF">A3A27_02095</name>
</gene>